<evidence type="ECO:0000259" key="18">
    <source>
        <dbReference type="PROSITE" id="PS50885"/>
    </source>
</evidence>
<organism evidence="19">
    <name type="scientific">Halalkalibacterium halodurans</name>
    <name type="common">Bacillus halodurans</name>
    <dbReference type="NCBI Taxonomy" id="86665"/>
    <lineage>
        <taxon>Bacteria</taxon>
        <taxon>Bacillati</taxon>
        <taxon>Bacillota</taxon>
        <taxon>Bacilli</taxon>
        <taxon>Bacillales</taxon>
        <taxon>Bacillaceae</taxon>
        <taxon>Halalkalibacterium (ex Joshi et al. 2022)</taxon>
    </lineage>
</organism>
<dbReference type="GO" id="GO:0004721">
    <property type="term" value="F:phosphoprotein phosphatase activity"/>
    <property type="evidence" value="ECO:0007669"/>
    <property type="project" value="TreeGrafter"/>
</dbReference>
<dbReference type="InterPro" id="IPR003660">
    <property type="entry name" value="HAMP_dom"/>
</dbReference>
<dbReference type="CDD" id="cd00082">
    <property type="entry name" value="HisKA"/>
    <property type="match status" value="1"/>
</dbReference>
<dbReference type="PRINTS" id="PR00344">
    <property type="entry name" value="BCTRLSENSOR"/>
</dbReference>
<evidence type="ECO:0000256" key="10">
    <source>
        <dbReference type="ARBA" id="ARBA00022840"/>
    </source>
</evidence>
<feature type="domain" description="PAC" evidence="17">
    <location>
        <begin position="325"/>
        <end position="379"/>
    </location>
</feature>
<dbReference type="GO" id="GO:0005886">
    <property type="term" value="C:plasma membrane"/>
    <property type="evidence" value="ECO:0007669"/>
    <property type="project" value="UniProtKB-SubCell"/>
</dbReference>
<keyword evidence="11 14" id="KW-1133">Transmembrane helix</keyword>
<dbReference type="RefSeq" id="WP_010900150.1">
    <property type="nucleotide sequence ID" value="NZ_CP040441.1"/>
</dbReference>
<dbReference type="CDD" id="cd06225">
    <property type="entry name" value="HAMP"/>
    <property type="match status" value="1"/>
</dbReference>
<dbReference type="SUPFAM" id="SSF55874">
    <property type="entry name" value="ATPase domain of HSP90 chaperone/DNA topoisomerase II/histidine kinase"/>
    <property type="match status" value="1"/>
</dbReference>
<evidence type="ECO:0000256" key="14">
    <source>
        <dbReference type="SAM" id="Phobius"/>
    </source>
</evidence>
<evidence type="ECO:0000256" key="12">
    <source>
        <dbReference type="ARBA" id="ARBA00023012"/>
    </source>
</evidence>
<evidence type="ECO:0000259" key="17">
    <source>
        <dbReference type="PROSITE" id="PS50113"/>
    </source>
</evidence>
<dbReference type="InterPro" id="IPR057640">
    <property type="entry name" value="Cache_WalK"/>
</dbReference>
<dbReference type="InterPro" id="IPR049814">
    <property type="entry name" value="Resp_reg_WalK"/>
</dbReference>
<dbReference type="FunFam" id="3.30.565.10:FF:000006">
    <property type="entry name" value="Sensor histidine kinase WalK"/>
    <property type="match status" value="1"/>
</dbReference>
<evidence type="ECO:0000256" key="5">
    <source>
        <dbReference type="ARBA" id="ARBA00022553"/>
    </source>
</evidence>
<feature type="transmembrane region" description="Helical" evidence="14">
    <location>
        <begin position="184"/>
        <end position="207"/>
    </location>
</feature>
<dbReference type="Pfam" id="PF23846">
    <property type="entry name" value="Cache_WalK"/>
    <property type="match status" value="1"/>
</dbReference>
<evidence type="ECO:0000259" key="16">
    <source>
        <dbReference type="PROSITE" id="PS50112"/>
    </source>
</evidence>
<dbReference type="NCBIfam" id="TIGR00229">
    <property type="entry name" value="sensory_box"/>
    <property type="match status" value="1"/>
</dbReference>
<evidence type="ECO:0000256" key="13">
    <source>
        <dbReference type="ARBA" id="ARBA00023136"/>
    </source>
</evidence>
<dbReference type="CDD" id="cd18773">
    <property type="entry name" value="PDC1_HK_sensor"/>
    <property type="match status" value="1"/>
</dbReference>
<dbReference type="Gene3D" id="1.10.287.130">
    <property type="match status" value="1"/>
</dbReference>
<dbReference type="InterPro" id="IPR003594">
    <property type="entry name" value="HATPase_dom"/>
</dbReference>
<sequence length="607" mass="68693">MERKVGFFKSIQFKLIIIYVLLILIAMQIMGVYFTRQLEDQLVENHFNMLDERADLLAYSLVEPLTAQWEDRAELTAEVNSLLRDLFSIENSEVQVIDANRVVIGTSNLSNQNIIGQLSSEIPVRRALIGNRDGPGSIYRDPQTGNRIRVLAVPIRDEEAIVGALYIEASIEDIYDQMQDINSILASGTLIAASITALLMILLSRTITGPILDMRKQALRMGYGDFSRKVNVHSTDEIGQLAMSFNDLTMKLKDALSTRDQEQKKLRSVLTHMTDGVIASDKYGKMILMNKRAEEMLGVSYEEVQGTLLPELLNISETFAVDELYDYNDSVLLDFSTEEDYLIQASFSVIQEDEGPVNGLITVLHDVTEREKIEQERREFVANVSHELRTPLTTMKSYLEALDDGAMNDPNLAPRFLHVTQNETERMIRLVNDLLQLSKIDTHDYKLNLSWVDLGPYLHDMIDRHEIIAKEKDIHFIRKITKHATFVEIDQDKLTQVIDNILSNAMKYSPEGGDVTITLLHQGHNVRVSISDQGMGIPKESQTKIFDRFYRVDKARARSVGGTGLGLAIAKELVHAHGGEIWVESKYKVGTTIYFTLPYSTFKGEEA</sequence>
<dbReference type="InterPro" id="IPR036890">
    <property type="entry name" value="HATPase_C_sf"/>
</dbReference>
<dbReference type="InterPro" id="IPR003661">
    <property type="entry name" value="HisK_dim/P_dom"/>
</dbReference>
<dbReference type="Pfam" id="PF00672">
    <property type="entry name" value="HAMP"/>
    <property type="match status" value="1"/>
</dbReference>
<dbReference type="PANTHER" id="PTHR45453">
    <property type="entry name" value="PHOSPHATE REGULON SENSOR PROTEIN PHOR"/>
    <property type="match status" value="1"/>
</dbReference>
<dbReference type="GO" id="GO:0005524">
    <property type="term" value="F:ATP binding"/>
    <property type="evidence" value="ECO:0007669"/>
    <property type="project" value="UniProtKB-KW"/>
</dbReference>
<keyword evidence="6" id="KW-0808">Transferase</keyword>
<evidence type="ECO:0000256" key="7">
    <source>
        <dbReference type="ARBA" id="ARBA00022692"/>
    </source>
</evidence>
<dbReference type="SUPFAM" id="SSF103190">
    <property type="entry name" value="Sensory domain-like"/>
    <property type="match status" value="1"/>
</dbReference>
<accession>A0A0M0KCG5</accession>
<dbReference type="InterPro" id="IPR036097">
    <property type="entry name" value="HisK_dim/P_sf"/>
</dbReference>
<keyword evidence="13 14" id="KW-0472">Membrane</keyword>
<dbReference type="PROSITE" id="PS50112">
    <property type="entry name" value="PAS"/>
    <property type="match status" value="1"/>
</dbReference>
<dbReference type="AlphaFoldDB" id="A0A0M0KCG5"/>
<dbReference type="InterPro" id="IPR029151">
    <property type="entry name" value="Sensor-like_sf"/>
</dbReference>
<dbReference type="GO" id="GO:0000155">
    <property type="term" value="F:phosphorelay sensor kinase activity"/>
    <property type="evidence" value="ECO:0007669"/>
    <property type="project" value="InterPro"/>
</dbReference>
<dbReference type="PROSITE" id="PS50109">
    <property type="entry name" value="HIS_KIN"/>
    <property type="match status" value="1"/>
</dbReference>
<evidence type="ECO:0000256" key="9">
    <source>
        <dbReference type="ARBA" id="ARBA00022777"/>
    </source>
</evidence>
<dbReference type="InterPro" id="IPR000700">
    <property type="entry name" value="PAS-assoc_C"/>
</dbReference>
<dbReference type="InterPro" id="IPR005467">
    <property type="entry name" value="His_kinase_dom"/>
</dbReference>
<dbReference type="CDD" id="cd00130">
    <property type="entry name" value="PAS"/>
    <property type="match status" value="1"/>
</dbReference>
<name>A0A0M0KCG5_ALKHA</name>
<dbReference type="GeneID" id="87599607"/>
<dbReference type="InterPro" id="IPR004358">
    <property type="entry name" value="Sig_transdc_His_kin-like_C"/>
</dbReference>
<proteinExistence type="predicted"/>
<dbReference type="SMART" id="SM00387">
    <property type="entry name" value="HATPase_c"/>
    <property type="match status" value="1"/>
</dbReference>
<evidence type="ECO:0000256" key="6">
    <source>
        <dbReference type="ARBA" id="ARBA00022679"/>
    </source>
</evidence>
<dbReference type="PATRIC" id="fig|136160.3.peg.3591"/>
<evidence type="ECO:0000256" key="8">
    <source>
        <dbReference type="ARBA" id="ARBA00022741"/>
    </source>
</evidence>
<keyword evidence="12" id="KW-0902">Two-component regulatory system</keyword>
<dbReference type="SMART" id="SM00388">
    <property type="entry name" value="HisKA"/>
    <property type="match status" value="1"/>
</dbReference>
<evidence type="ECO:0000256" key="4">
    <source>
        <dbReference type="ARBA" id="ARBA00022475"/>
    </source>
</evidence>
<evidence type="ECO:0000256" key="11">
    <source>
        <dbReference type="ARBA" id="ARBA00022989"/>
    </source>
</evidence>
<comment type="subcellular location">
    <subcellularLocation>
        <location evidence="2">Cell membrane</location>
        <topology evidence="2">Multi-pass membrane protein</topology>
    </subcellularLocation>
</comment>
<dbReference type="SUPFAM" id="SSF158472">
    <property type="entry name" value="HAMP domain-like"/>
    <property type="match status" value="1"/>
</dbReference>
<dbReference type="NCBIfam" id="NF033092">
    <property type="entry name" value="HK_WalK"/>
    <property type="match status" value="1"/>
</dbReference>
<dbReference type="PROSITE" id="PS50113">
    <property type="entry name" value="PAC"/>
    <property type="match status" value="1"/>
</dbReference>
<dbReference type="CDD" id="cd00075">
    <property type="entry name" value="HATPase"/>
    <property type="match status" value="1"/>
</dbReference>
<dbReference type="GO" id="GO:0016036">
    <property type="term" value="P:cellular response to phosphate starvation"/>
    <property type="evidence" value="ECO:0007669"/>
    <property type="project" value="TreeGrafter"/>
</dbReference>
<protein>
    <recommendedName>
        <fullName evidence="3">histidine kinase</fullName>
        <ecNumber evidence="3">2.7.13.3</ecNumber>
    </recommendedName>
</protein>
<dbReference type="FunFam" id="1.10.287.130:FF:000001">
    <property type="entry name" value="Two-component sensor histidine kinase"/>
    <property type="match status" value="1"/>
</dbReference>
<dbReference type="Pfam" id="PF00989">
    <property type="entry name" value="PAS"/>
    <property type="match status" value="1"/>
</dbReference>
<dbReference type="OMA" id="LTFWAVN"/>
<dbReference type="Gene3D" id="3.30.450.20">
    <property type="entry name" value="PAS domain"/>
    <property type="match status" value="2"/>
</dbReference>
<dbReference type="Pfam" id="PF00512">
    <property type="entry name" value="HisKA"/>
    <property type="match status" value="1"/>
</dbReference>
<keyword evidence="10" id="KW-0067">ATP-binding</keyword>
<feature type="domain" description="PAS" evidence="16">
    <location>
        <begin position="262"/>
        <end position="306"/>
    </location>
</feature>
<keyword evidence="7 14" id="KW-0812">Transmembrane</keyword>
<feature type="transmembrane region" description="Helical" evidence="14">
    <location>
        <begin position="12"/>
        <end position="34"/>
    </location>
</feature>
<dbReference type="InterPro" id="IPR013767">
    <property type="entry name" value="PAS_fold"/>
</dbReference>
<dbReference type="InterPro" id="IPR050351">
    <property type="entry name" value="BphY/WalK/GraS-like"/>
</dbReference>
<evidence type="ECO:0000256" key="1">
    <source>
        <dbReference type="ARBA" id="ARBA00000085"/>
    </source>
</evidence>
<keyword evidence="5" id="KW-0597">Phosphoprotein</keyword>
<dbReference type="SUPFAM" id="SSF47384">
    <property type="entry name" value="Homodimeric domain of signal transducing histidine kinase"/>
    <property type="match status" value="1"/>
</dbReference>
<dbReference type="Pfam" id="PF02518">
    <property type="entry name" value="HATPase_c"/>
    <property type="match status" value="1"/>
</dbReference>
<dbReference type="EC" id="2.7.13.3" evidence="3"/>
<dbReference type="PANTHER" id="PTHR45453:SF1">
    <property type="entry name" value="PHOSPHATE REGULON SENSOR PROTEIN PHOR"/>
    <property type="match status" value="1"/>
</dbReference>
<evidence type="ECO:0000256" key="2">
    <source>
        <dbReference type="ARBA" id="ARBA00004651"/>
    </source>
</evidence>
<dbReference type="InterPro" id="IPR035965">
    <property type="entry name" value="PAS-like_dom_sf"/>
</dbReference>
<dbReference type="GO" id="GO:0006355">
    <property type="term" value="P:regulation of DNA-templated transcription"/>
    <property type="evidence" value="ECO:0007669"/>
    <property type="project" value="InterPro"/>
</dbReference>
<reference evidence="19" key="1">
    <citation type="submission" date="2015-08" db="EMBL/GenBank/DDBJ databases">
        <title>Complete DNA Sequence of Pseudomonas syringae pv. actinidiae, the Causal Agent of Kiwifruit Canker Disease.</title>
        <authorList>
            <person name="Rikkerink E.H.A."/>
            <person name="Fineran P.C."/>
        </authorList>
    </citation>
    <scope>NUCLEOTIDE SEQUENCE</scope>
    <source>
        <strain evidence="19">DSM 13666</strain>
    </source>
</reference>
<dbReference type="Gene3D" id="3.30.565.10">
    <property type="entry name" value="Histidine kinase-like ATPase, C-terminal domain"/>
    <property type="match status" value="1"/>
</dbReference>
<dbReference type="InterPro" id="IPR000014">
    <property type="entry name" value="PAS"/>
</dbReference>
<dbReference type="PROSITE" id="PS50885">
    <property type="entry name" value="HAMP"/>
    <property type="match status" value="1"/>
</dbReference>
<evidence type="ECO:0000313" key="19">
    <source>
        <dbReference type="EMBL" id="KOO36520.1"/>
    </source>
</evidence>
<evidence type="ECO:0000259" key="15">
    <source>
        <dbReference type="PROSITE" id="PS50109"/>
    </source>
</evidence>
<comment type="catalytic activity">
    <reaction evidence="1">
        <text>ATP + protein L-histidine = ADP + protein N-phospho-L-histidine.</text>
        <dbReference type="EC" id="2.7.13.3"/>
    </reaction>
</comment>
<gene>
    <name evidence="19" type="ORF">AMD02_18170</name>
</gene>
<dbReference type="SMART" id="SM00304">
    <property type="entry name" value="HAMP"/>
    <property type="match status" value="1"/>
</dbReference>
<feature type="domain" description="Histidine kinase" evidence="15">
    <location>
        <begin position="383"/>
        <end position="601"/>
    </location>
</feature>
<evidence type="ECO:0000256" key="3">
    <source>
        <dbReference type="ARBA" id="ARBA00012438"/>
    </source>
</evidence>
<keyword evidence="9 19" id="KW-0418">Kinase</keyword>
<keyword evidence="4" id="KW-1003">Cell membrane</keyword>
<feature type="domain" description="HAMP" evidence="18">
    <location>
        <begin position="205"/>
        <end position="257"/>
    </location>
</feature>
<dbReference type="EMBL" id="LILD01000010">
    <property type="protein sequence ID" value="KOO36520.1"/>
    <property type="molecule type" value="Genomic_DNA"/>
</dbReference>
<dbReference type="Gene3D" id="1.10.8.500">
    <property type="entry name" value="HAMP domain in histidine kinase"/>
    <property type="match status" value="1"/>
</dbReference>
<keyword evidence="8" id="KW-0547">Nucleotide-binding</keyword>
<comment type="caution">
    <text evidence="19">The sequence shown here is derived from an EMBL/GenBank/DDBJ whole genome shotgun (WGS) entry which is preliminary data.</text>
</comment>
<dbReference type="SUPFAM" id="SSF55785">
    <property type="entry name" value="PYP-like sensor domain (PAS domain)"/>
    <property type="match status" value="1"/>
</dbReference>
<dbReference type="SMART" id="SM00091">
    <property type="entry name" value="PAS"/>
    <property type="match status" value="1"/>
</dbReference>